<keyword evidence="1" id="KW-0732">Signal</keyword>
<reference evidence="2" key="1">
    <citation type="submission" date="2014-11" db="EMBL/GenBank/DDBJ databases">
        <authorList>
            <person name="Amaro Gonzalez C."/>
        </authorList>
    </citation>
    <scope>NUCLEOTIDE SEQUENCE</scope>
</reference>
<evidence type="ECO:0000313" key="2">
    <source>
        <dbReference type="EMBL" id="JAH03475.1"/>
    </source>
</evidence>
<name>A0A0E9PHC4_ANGAN</name>
<protein>
    <submittedName>
        <fullName evidence="2">Uncharacterized protein</fullName>
    </submittedName>
</protein>
<feature type="signal peptide" evidence="1">
    <location>
        <begin position="1"/>
        <end position="27"/>
    </location>
</feature>
<sequence>MVMALSATSLGLLLLVVLLTNLHLLQGENAQTQQGAQEKEVNPEFQDVDRKLMEISNV</sequence>
<feature type="chain" id="PRO_5002431314" evidence="1">
    <location>
        <begin position="28"/>
        <end position="58"/>
    </location>
</feature>
<proteinExistence type="predicted"/>
<evidence type="ECO:0000256" key="1">
    <source>
        <dbReference type="SAM" id="SignalP"/>
    </source>
</evidence>
<dbReference type="AlphaFoldDB" id="A0A0E9PHC4"/>
<organism evidence="2">
    <name type="scientific">Anguilla anguilla</name>
    <name type="common">European freshwater eel</name>
    <name type="synonym">Muraena anguilla</name>
    <dbReference type="NCBI Taxonomy" id="7936"/>
    <lineage>
        <taxon>Eukaryota</taxon>
        <taxon>Metazoa</taxon>
        <taxon>Chordata</taxon>
        <taxon>Craniata</taxon>
        <taxon>Vertebrata</taxon>
        <taxon>Euteleostomi</taxon>
        <taxon>Actinopterygii</taxon>
        <taxon>Neopterygii</taxon>
        <taxon>Teleostei</taxon>
        <taxon>Anguilliformes</taxon>
        <taxon>Anguillidae</taxon>
        <taxon>Anguilla</taxon>
    </lineage>
</organism>
<reference evidence="2" key="2">
    <citation type="journal article" date="2015" name="Fish Shellfish Immunol.">
        <title>Early steps in the European eel (Anguilla anguilla)-Vibrio vulnificus interaction in the gills: Role of the RtxA13 toxin.</title>
        <authorList>
            <person name="Callol A."/>
            <person name="Pajuelo D."/>
            <person name="Ebbesson L."/>
            <person name="Teles M."/>
            <person name="MacKenzie S."/>
            <person name="Amaro C."/>
        </authorList>
    </citation>
    <scope>NUCLEOTIDE SEQUENCE</scope>
</reference>
<accession>A0A0E9PHC4</accession>
<dbReference type="EMBL" id="GBXM01105102">
    <property type="protein sequence ID" value="JAH03475.1"/>
    <property type="molecule type" value="Transcribed_RNA"/>
</dbReference>